<evidence type="ECO:0000256" key="4">
    <source>
        <dbReference type="ARBA" id="ARBA00022737"/>
    </source>
</evidence>
<dbReference type="OrthoDB" id="5405347at2"/>
<evidence type="ECO:0000313" key="10">
    <source>
        <dbReference type="Proteomes" id="UP000006732"/>
    </source>
</evidence>
<dbReference type="PROSITE" id="PS51379">
    <property type="entry name" value="4FE4S_FER_2"/>
    <property type="match status" value="1"/>
</dbReference>
<reference evidence="9 10" key="1">
    <citation type="submission" date="2006-10" db="EMBL/GenBank/DDBJ databases">
        <title>Complete sequence of chromosome of Pelobacter propionicus DSM 2379.</title>
        <authorList>
            <consortium name="US DOE Joint Genome Institute"/>
            <person name="Copeland A."/>
            <person name="Lucas S."/>
            <person name="Lapidus A."/>
            <person name="Barry K."/>
            <person name="Detter J.C."/>
            <person name="Glavina del Rio T."/>
            <person name="Hammon N."/>
            <person name="Israni S."/>
            <person name="Dalin E."/>
            <person name="Tice H."/>
            <person name="Pitluck S."/>
            <person name="Saunders E."/>
            <person name="Brettin T."/>
            <person name="Bruce D."/>
            <person name="Han C."/>
            <person name="Tapia R."/>
            <person name="Schmutz J."/>
            <person name="Larimer F."/>
            <person name="Land M."/>
            <person name="Hauser L."/>
            <person name="Kyrpides N."/>
            <person name="Kim E."/>
            <person name="Lovley D."/>
            <person name="Richardson P."/>
        </authorList>
    </citation>
    <scope>NUCLEOTIDE SEQUENCE [LARGE SCALE GENOMIC DNA]</scope>
    <source>
        <strain evidence="10">DSM 2379 / NBRC 103807 / OttBd1</strain>
    </source>
</reference>
<evidence type="ECO:0000259" key="8">
    <source>
        <dbReference type="PROSITE" id="PS51379"/>
    </source>
</evidence>
<dbReference type="SUPFAM" id="SSF54862">
    <property type="entry name" value="4Fe-4S ferredoxins"/>
    <property type="match status" value="1"/>
</dbReference>
<dbReference type="PROSITE" id="PS00198">
    <property type="entry name" value="4FE4S_FER_1"/>
    <property type="match status" value="1"/>
</dbReference>
<dbReference type="Pfam" id="PF00037">
    <property type="entry name" value="Fer4"/>
    <property type="match status" value="1"/>
</dbReference>
<evidence type="ECO:0000256" key="7">
    <source>
        <dbReference type="SAM" id="MobiDB-lite"/>
    </source>
</evidence>
<dbReference type="GO" id="GO:0016625">
    <property type="term" value="F:oxidoreductase activity, acting on the aldehyde or oxo group of donors, iron-sulfur protein as acceptor"/>
    <property type="evidence" value="ECO:0007669"/>
    <property type="project" value="InterPro"/>
</dbReference>
<dbReference type="InterPro" id="IPR017900">
    <property type="entry name" value="4Fe4S_Fe_S_CS"/>
</dbReference>
<keyword evidence="2" id="KW-0004">4Fe-4S</keyword>
<dbReference type="PANTHER" id="PTHR43724:SF1">
    <property type="entry name" value="PYRUVATE SYNTHASE SUBUNIT PORD"/>
    <property type="match status" value="1"/>
</dbReference>
<dbReference type="InterPro" id="IPR011898">
    <property type="entry name" value="PorD_KorD"/>
</dbReference>
<dbReference type="PANTHER" id="PTHR43724">
    <property type="entry name" value="PYRUVATE SYNTHASE SUBUNIT PORD"/>
    <property type="match status" value="1"/>
</dbReference>
<dbReference type="InterPro" id="IPR017896">
    <property type="entry name" value="4Fe4S_Fe-S-bd"/>
</dbReference>
<dbReference type="eggNOG" id="COG1144">
    <property type="taxonomic scope" value="Bacteria"/>
</dbReference>
<evidence type="ECO:0000256" key="6">
    <source>
        <dbReference type="ARBA" id="ARBA00023014"/>
    </source>
</evidence>
<proteinExistence type="predicted"/>
<dbReference type="GO" id="GO:0046872">
    <property type="term" value="F:metal ion binding"/>
    <property type="evidence" value="ECO:0007669"/>
    <property type="project" value="UniProtKB-KW"/>
</dbReference>
<feature type="region of interest" description="Disordered" evidence="7">
    <location>
        <begin position="1"/>
        <end position="25"/>
    </location>
</feature>
<dbReference type="Proteomes" id="UP000006732">
    <property type="component" value="Chromosome"/>
</dbReference>
<dbReference type="GO" id="GO:0051539">
    <property type="term" value="F:4 iron, 4 sulfur cluster binding"/>
    <property type="evidence" value="ECO:0007669"/>
    <property type="project" value="UniProtKB-KW"/>
</dbReference>
<keyword evidence="10" id="KW-1185">Reference proteome</keyword>
<evidence type="ECO:0000256" key="5">
    <source>
        <dbReference type="ARBA" id="ARBA00023004"/>
    </source>
</evidence>
<evidence type="ECO:0000313" key="9">
    <source>
        <dbReference type="EMBL" id="ABK98103.1"/>
    </source>
</evidence>
<accession>A1AL83</accession>
<dbReference type="KEGG" id="ppd:Ppro_0471"/>
<feature type="domain" description="4Fe-4S ferredoxin-type" evidence="8">
    <location>
        <begin position="61"/>
        <end position="90"/>
    </location>
</feature>
<keyword evidence="5" id="KW-0408">Iron</keyword>
<protein>
    <submittedName>
        <fullName evidence="9">Pyruvate ferredoxin/flavodoxin oxidoreductase, delta subunit</fullName>
    </submittedName>
</protein>
<name>A1AL83_PELPD</name>
<comment type="cofactor">
    <cofactor evidence="1">
        <name>[4Fe-4S] cluster</name>
        <dbReference type="ChEBI" id="CHEBI:49883"/>
    </cofactor>
</comment>
<evidence type="ECO:0000256" key="3">
    <source>
        <dbReference type="ARBA" id="ARBA00022723"/>
    </source>
</evidence>
<gene>
    <name evidence="9" type="ordered locus">Ppro_0471</name>
</gene>
<keyword evidence="3" id="KW-0479">Metal-binding</keyword>
<sequence>MTRHTEIAQSTPSIGEGGHTGDWRSSRPVIEASACLAVKQGKIACQICWVYCPDACIAQGVPPSIDLDYCKGCGICAQVCPAGAIAMQPEAVHSVCPARKSPAKK</sequence>
<dbReference type="RefSeq" id="WP_011734417.1">
    <property type="nucleotide sequence ID" value="NC_008609.1"/>
</dbReference>
<dbReference type="STRING" id="338966.Ppro_0471"/>
<keyword evidence="4" id="KW-0677">Repeat</keyword>
<evidence type="ECO:0000256" key="2">
    <source>
        <dbReference type="ARBA" id="ARBA00022485"/>
    </source>
</evidence>
<dbReference type="EMBL" id="CP000482">
    <property type="protein sequence ID" value="ABK98103.1"/>
    <property type="molecule type" value="Genomic_DNA"/>
</dbReference>
<dbReference type="HOGENOM" id="CLU_139698_1_1_7"/>
<dbReference type="AlphaFoldDB" id="A1AL83"/>
<organism evidence="9 10">
    <name type="scientific">Pelobacter propionicus (strain DSM 2379 / NBRC 103807 / OttBd1)</name>
    <dbReference type="NCBI Taxonomy" id="338966"/>
    <lineage>
        <taxon>Bacteria</taxon>
        <taxon>Pseudomonadati</taxon>
        <taxon>Thermodesulfobacteriota</taxon>
        <taxon>Desulfuromonadia</taxon>
        <taxon>Desulfuromonadales</taxon>
        <taxon>Desulfuromonadaceae</taxon>
        <taxon>Pelobacter</taxon>
    </lineage>
</organism>
<keyword evidence="6" id="KW-0411">Iron-sulfur</keyword>
<keyword evidence="9" id="KW-0670">Pyruvate</keyword>
<dbReference type="Gene3D" id="3.30.70.20">
    <property type="match status" value="1"/>
</dbReference>
<evidence type="ECO:0000256" key="1">
    <source>
        <dbReference type="ARBA" id="ARBA00001966"/>
    </source>
</evidence>
<dbReference type="NCBIfam" id="TIGR02179">
    <property type="entry name" value="PorD_KorD"/>
    <property type="match status" value="1"/>
</dbReference>